<accession>A0A7R8V0I4</accession>
<name>A0A7R8V0I4_HERIL</name>
<organism evidence="3 4">
    <name type="scientific">Hermetia illucens</name>
    <name type="common">Black soldier fly</name>
    <dbReference type="NCBI Taxonomy" id="343691"/>
    <lineage>
        <taxon>Eukaryota</taxon>
        <taxon>Metazoa</taxon>
        <taxon>Ecdysozoa</taxon>
        <taxon>Arthropoda</taxon>
        <taxon>Hexapoda</taxon>
        <taxon>Insecta</taxon>
        <taxon>Pterygota</taxon>
        <taxon>Neoptera</taxon>
        <taxon>Endopterygota</taxon>
        <taxon>Diptera</taxon>
        <taxon>Brachycera</taxon>
        <taxon>Stratiomyomorpha</taxon>
        <taxon>Stratiomyidae</taxon>
        <taxon>Hermetiinae</taxon>
        <taxon>Hermetia</taxon>
    </lineage>
</organism>
<protein>
    <recommendedName>
        <fullName evidence="2">MADF domain-containing protein</fullName>
    </recommendedName>
</protein>
<proteinExistence type="predicted"/>
<dbReference type="Pfam" id="PF10545">
    <property type="entry name" value="MADF_DNA_bdg"/>
    <property type="match status" value="1"/>
</dbReference>
<sequence length="281" mass="32915">MEWCREKVICLIRLFEERPCLWDKTHKFYRDRDAKNAAMLEISEQLNLSCIEVERKLNTLLTQYRREKHVQRKMESAGCLVKKPWFGYNLLKFLENADNKYFNKWTLNKSENLPNTDIESLQRVLFNTEGINTVLQQPSQDEESLPNATEPEIVVEQTAPETFPRPIRERERGQKRRRHSPDRTSIRINQAYRILRTAFKQSQQRDDLKIFAEGVESRLRNIKDRKKVCILKHQIETLLFTAEMEELAHASMSAAAFGLDGQSVICKSNIAPKTDENSKAS</sequence>
<evidence type="ECO:0000313" key="4">
    <source>
        <dbReference type="Proteomes" id="UP000594454"/>
    </source>
</evidence>
<dbReference type="OrthoDB" id="10051975at2759"/>
<reference evidence="3 4" key="1">
    <citation type="submission" date="2020-11" db="EMBL/GenBank/DDBJ databases">
        <authorList>
            <person name="Wallbank WR R."/>
            <person name="Pardo Diaz C."/>
            <person name="Kozak K."/>
            <person name="Martin S."/>
            <person name="Jiggins C."/>
            <person name="Moest M."/>
            <person name="Warren A I."/>
            <person name="Generalovic N T."/>
            <person name="Byers J.R.P. K."/>
            <person name="Montejo-Kovacevich G."/>
            <person name="Yen C E."/>
        </authorList>
    </citation>
    <scope>NUCLEOTIDE SEQUENCE [LARGE SCALE GENOMIC DNA]</scope>
</reference>
<feature type="domain" description="MADF" evidence="2">
    <location>
        <begin position="10"/>
        <end position="99"/>
    </location>
</feature>
<dbReference type="PROSITE" id="PS51029">
    <property type="entry name" value="MADF"/>
    <property type="match status" value="1"/>
</dbReference>
<gene>
    <name evidence="3" type="ORF">HERILL_LOCUS12900</name>
</gene>
<evidence type="ECO:0000256" key="1">
    <source>
        <dbReference type="SAM" id="MobiDB-lite"/>
    </source>
</evidence>
<evidence type="ECO:0000313" key="3">
    <source>
        <dbReference type="EMBL" id="CAD7090418.1"/>
    </source>
</evidence>
<dbReference type="EMBL" id="LR899013">
    <property type="protein sequence ID" value="CAD7090418.1"/>
    <property type="molecule type" value="Genomic_DNA"/>
</dbReference>
<dbReference type="InParanoid" id="A0A7R8V0I4"/>
<dbReference type="AlphaFoldDB" id="A0A7R8V0I4"/>
<dbReference type="OMA" id="FNTEGIN"/>
<feature type="region of interest" description="Disordered" evidence="1">
    <location>
        <begin position="136"/>
        <end position="183"/>
    </location>
</feature>
<evidence type="ECO:0000259" key="2">
    <source>
        <dbReference type="PROSITE" id="PS51029"/>
    </source>
</evidence>
<dbReference type="InterPro" id="IPR006578">
    <property type="entry name" value="MADF-dom"/>
</dbReference>
<dbReference type="SMART" id="SM00595">
    <property type="entry name" value="MADF"/>
    <property type="match status" value="1"/>
</dbReference>
<dbReference type="PANTHER" id="PTHR21505">
    <property type="entry name" value="MADF DOMAIN-CONTAINING PROTEIN-RELATED"/>
    <property type="match status" value="1"/>
</dbReference>
<keyword evidence="4" id="KW-1185">Reference proteome</keyword>
<dbReference type="PANTHER" id="PTHR21505:SF15">
    <property type="entry name" value="RE18252P"/>
    <property type="match status" value="1"/>
</dbReference>
<dbReference type="Proteomes" id="UP000594454">
    <property type="component" value="Chromosome 5"/>
</dbReference>